<dbReference type="InterPro" id="IPR013495">
    <property type="entry name" value="CHP02679"/>
</dbReference>
<evidence type="ECO:0000313" key="4">
    <source>
        <dbReference type="Proteomes" id="UP000076482"/>
    </source>
</evidence>
<organism evidence="3 4">
    <name type="scientific">Bacillus cereus</name>
    <dbReference type="NCBI Taxonomy" id="1396"/>
    <lineage>
        <taxon>Bacteria</taxon>
        <taxon>Bacillati</taxon>
        <taxon>Bacillota</taxon>
        <taxon>Bacilli</taxon>
        <taxon>Bacillales</taxon>
        <taxon>Bacillaceae</taxon>
        <taxon>Bacillus</taxon>
        <taxon>Bacillus cereus group</taxon>
    </lineage>
</organism>
<protein>
    <recommendedName>
        <fullName evidence="5">TIGR02679 family protein</fullName>
    </recommendedName>
</protein>
<evidence type="ECO:0008006" key="5">
    <source>
        <dbReference type="Google" id="ProtNLM"/>
    </source>
</evidence>
<feature type="domain" description="Conserved hypothetical protein CHP02679 N terminus" evidence="2">
    <location>
        <begin position="32"/>
        <end position="247"/>
    </location>
</feature>
<sequence>MNDAIRVFKEEVGFLKLFYLFKEKYRSLGRVGGSVSLQTFSESELDSISGFLGQPSEKLRLKGAVSLLTFEKELSNTGFSDYTLVQLLEAVLEESICTKKQEADVEKASEKSFFEALESKIPCDSVWLQHIQGKSPDTRWIWSLYRQNKEELHEKILIVSKAFASLPKKNESERLPFFSQRTTGNPHYFDQHEPAGKLLLHRMYVEQLIKGKTEANMPKSTEELNDVLSDYGIIRDDLWNFVTCQGIIASFQDEVHPVWKAAVQTKTVMNVPMKELMKVDRIWSNIGMNVWVVENSSVCSTIMDAVPNAAIVCTHGQLRTASWRLLDFLVQSNCTLHYSGDLDPEGILIADKLMKRYKEKVVLWRMNKEAYEMSVSDEDISGRLSKLDGVTSSEWGELTSAMREVKKAGYQEAIVSLLIQDITE</sequence>
<dbReference type="Pfam" id="PF09664">
    <property type="entry name" value="DUF2399"/>
    <property type="match status" value="1"/>
</dbReference>
<dbReference type="AlphaFoldDB" id="A0A164NZ14"/>
<comment type="caution">
    <text evidence="3">The sequence shown here is derived from an EMBL/GenBank/DDBJ whole genome shotgun (WGS) entry which is preliminary data.</text>
</comment>
<evidence type="ECO:0000313" key="3">
    <source>
        <dbReference type="EMBL" id="KZD66012.1"/>
    </source>
</evidence>
<dbReference type="InterPro" id="IPR024466">
    <property type="entry name" value="CHP02679_N"/>
</dbReference>
<reference evidence="3 4" key="1">
    <citation type="submission" date="2015-09" db="EMBL/GenBank/DDBJ databases">
        <title>Bacillus cereus food isolates.</title>
        <authorList>
            <person name="Boekhorst J."/>
        </authorList>
    </citation>
    <scope>NUCLEOTIDE SEQUENCE [LARGE SCALE GENOMIC DNA]</scope>
    <source>
        <strain evidence="3 4">B4088</strain>
    </source>
</reference>
<name>A0A164NZ14_BACCE</name>
<feature type="domain" description="DUF2399" evidence="1">
    <location>
        <begin position="270"/>
        <end position="422"/>
    </location>
</feature>
<evidence type="ECO:0000259" key="1">
    <source>
        <dbReference type="Pfam" id="PF09664"/>
    </source>
</evidence>
<dbReference type="Proteomes" id="UP000076482">
    <property type="component" value="Unassembled WGS sequence"/>
</dbReference>
<dbReference type="InterPro" id="IPR024465">
    <property type="entry name" value="DUF2399"/>
</dbReference>
<dbReference type="EMBL" id="LJKE01000045">
    <property type="protein sequence ID" value="KZD66012.1"/>
    <property type="molecule type" value="Genomic_DNA"/>
</dbReference>
<proteinExistence type="predicted"/>
<dbReference type="Pfam" id="PF11796">
    <property type="entry name" value="DUF3323"/>
    <property type="match status" value="1"/>
</dbReference>
<dbReference type="NCBIfam" id="TIGR02679">
    <property type="entry name" value="TIGR02679 family protein"/>
    <property type="match status" value="1"/>
</dbReference>
<evidence type="ECO:0000259" key="2">
    <source>
        <dbReference type="Pfam" id="PF11796"/>
    </source>
</evidence>
<gene>
    <name evidence="3" type="ORF">B4088_2769</name>
</gene>
<dbReference type="RefSeq" id="WP_063261236.1">
    <property type="nucleotide sequence ID" value="NZ_LJKE01000045.1"/>
</dbReference>
<accession>A0A164NZ14</accession>
<dbReference type="PATRIC" id="fig|1396.535.peg.1813"/>